<name>A0AAU9AQK3_LYSEN</name>
<reference evidence="1 2" key="1">
    <citation type="journal article" date="2017" name="DNA Res.">
        <title>Complete genome sequence and expression profile of the commercial lytic enzyme producer Lysobacter enzymogenes M497-1.</title>
        <authorList>
            <person name="Takami H."/>
            <person name="Toyoda A."/>
            <person name="Uchiyama I."/>
            <person name="Itoh T."/>
            <person name="Takaki Y."/>
            <person name="Arai W."/>
            <person name="Nishi S."/>
            <person name="Kawai M."/>
            <person name="Shinya K."/>
            <person name="Ikeda H."/>
        </authorList>
    </citation>
    <scope>NUCLEOTIDE SEQUENCE [LARGE SCALE GENOMIC DNA]</scope>
    <source>
        <strain evidence="1 2">M497-1</strain>
    </source>
</reference>
<dbReference type="KEGG" id="lem:LEN_1470"/>
<dbReference type="SUPFAM" id="SSF69279">
    <property type="entry name" value="Phage tail proteins"/>
    <property type="match status" value="1"/>
</dbReference>
<evidence type="ECO:0000313" key="1">
    <source>
        <dbReference type="EMBL" id="BAV96957.1"/>
    </source>
</evidence>
<sequence>MLKGIHLTLMIGPAVPIPAPRAVLDALQSATITSAKDKAGFQLVFAADKGSTLLDTLLPAGYLDPITTRVILAVTLGGFPHVLMDGVVTRQELAPSSEPGQSTLTITGEDLSALMDLIEIKRPFPNMTDTLQGYAVLAPYMAFGVVPLVIPGFIPELPILTKKIKSQTGTDLDFLKKIASNNGFVFYVEPGPLPGQSIAYMGPNIRVPVPQPALNINMDAHTNVESLSFSLDGLAKETMLVTIGDPVTGRIPIPIPIPSVNIFQPPLGARPTPPLKMVYSRDAGGDDSAAFTVKKMLGRMLKGAANAITVSGSLDVLRYGHVLRSKAMVGVRGAGLAYDGLYYVDSVTHKIKRGEFKQSFQLSRDGLISLTPRVPT</sequence>
<protein>
    <submittedName>
        <fullName evidence="1">Uncharacterized protein</fullName>
    </submittedName>
</protein>
<dbReference type="RefSeq" id="WP_096377210.1">
    <property type="nucleotide sequence ID" value="NZ_AP014940.1"/>
</dbReference>
<accession>A0AAU9AQK3</accession>
<dbReference type="AlphaFoldDB" id="A0AAU9AQK3"/>
<organism evidence="1 2">
    <name type="scientific">Lysobacter enzymogenes</name>
    <dbReference type="NCBI Taxonomy" id="69"/>
    <lineage>
        <taxon>Bacteria</taxon>
        <taxon>Pseudomonadati</taxon>
        <taxon>Pseudomonadota</taxon>
        <taxon>Gammaproteobacteria</taxon>
        <taxon>Lysobacterales</taxon>
        <taxon>Lysobacteraceae</taxon>
        <taxon>Lysobacter</taxon>
    </lineage>
</organism>
<dbReference type="EMBL" id="AP014940">
    <property type="protein sequence ID" value="BAV96957.1"/>
    <property type="molecule type" value="Genomic_DNA"/>
</dbReference>
<evidence type="ECO:0000313" key="2">
    <source>
        <dbReference type="Proteomes" id="UP000218824"/>
    </source>
</evidence>
<gene>
    <name evidence="1" type="ORF">LEN_1470</name>
</gene>
<dbReference type="Proteomes" id="UP000218824">
    <property type="component" value="Chromosome"/>
</dbReference>
<proteinExistence type="predicted"/>
<dbReference type="GeneID" id="83063342"/>